<dbReference type="PROSITE" id="PS01007">
    <property type="entry name" value="TRANSPOSASE_MUTATOR"/>
    <property type="match status" value="1"/>
</dbReference>
<comment type="caution">
    <text evidence="7">The sequence shown here is derived from an EMBL/GenBank/DDBJ whole genome shotgun (WGS) entry which is preliminary data.</text>
</comment>
<dbReference type="PANTHER" id="PTHR33217">
    <property type="entry name" value="TRANSPOSASE FOR INSERTION SEQUENCE ELEMENT IS1081"/>
    <property type="match status" value="1"/>
</dbReference>
<dbReference type="RefSeq" id="WP_068725552.1">
    <property type="nucleotide sequence ID" value="NZ_LSKU01000001.1"/>
</dbReference>
<keyword evidence="4 6" id="KW-0238">DNA-binding</keyword>
<keyword evidence="8" id="KW-1185">Reference proteome</keyword>
<dbReference type="Proteomes" id="UP000070352">
    <property type="component" value="Unassembled WGS sequence"/>
</dbReference>
<dbReference type="PANTHER" id="PTHR33217:SF8">
    <property type="entry name" value="MUTATOR FAMILY TRANSPOSASE"/>
    <property type="match status" value="1"/>
</dbReference>
<comment type="similarity">
    <text evidence="2 6">Belongs to the transposase mutator family.</text>
</comment>
<evidence type="ECO:0000256" key="3">
    <source>
        <dbReference type="ARBA" id="ARBA00022578"/>
    </source>
</evidence>
<protein>
    <recommendedName>
        <fullName evidence="6">Mutator family transposase</fullName>
    </recommendedName>
</protein>
<dbReference type="InterPro" id="IPR001207">
    <property type="entry name" value="Transposase_mutator"/>
</dbReference>
<organism evidence="7 8">
    <name type="scientific">Tepidibacillus decaturensis</name>
    <dbReference type="NCBI Taxonomy" id="1413211"/>
    <lineage>
        <taxon>Bacteria</taxon>
        <taxon>Bacillati</taxon>
        <taxon>Bacillota</taxon>
        <taxon>Bacilli</taxon>
        <taxon>Bacillales</taxon>
        <taxon>Bacillaceae</taxon>
        <taxon>Tepidibacillus</taxon>
    </lineage>
</organism>
<evidence type="ECO:0000256" key="5">
    <source>
        <dbReference type="ARBA" id="ARBA00023172"/>
    </source>
</evidence>
<dbReference type="GO" id="GO:0003677">
    <property type="term" value="F:DNA binding"/>
    <property type="evidence" value="ECO:0007669"/>
    <property type="project" value="UniProtKB-UniRule"/>
</dbReference>
<evidence type="ECO:0000313" key="8">
    <source>
        <dbReference type="Proteomes" id="UP000070352"/>
    </source>
</evidence>
<reference evidence="7 8" key="1">
    <citation type="submission" date="2016-02" db="EMBL/GenBank/DDBJ databases">
        <title>Draft Genome for Tepidibacillus decaturensis nov. sp. Strain Z9, an Anaerobic, Moderately Thermophilic and Heterotrophic Bacterium from Deep Subsurface of the Illinois Basin, USA.</title>
        <authorList>
            <person name="Dong Y."/>
            <person name="Chang J.Y."/>
            <person name="Sanford R."/>
            <person name="Fouke B.W."/>
        </authorList>
    </citation>
    <scope>NUCLEOTIDE SEQUENCE [LARGE SCALE GENOMIC DNA]</scope>
    <source>
        <strain evidence="7 8">Z9</strain>
    </source>
</reference>
<name>A0A135L5I1_9BACI</name>
<dbReference type="NCBIfam" id="NF033543">
    <property type="entry name" value="transpos_IS256"/>
    <property type="match status" value="1"/>
</dbReference>
<dbReference type="GO" id="GO:0004803">
    <property type="term" value="F:transposase activity"/>
    <property type="evidence" value="ECO:0007669"/>
    <property type="project" value="UniProtKB-UniRule"/>
</dbReference>
<dbReference type="Pfam" id="PF00872">
    <property type="entry name" value="Transposase_mut"/>
    <property type="match status" value="1"/>
</dbReference>
<dbReference type="AlphaFoldDB" id="A0A135L5I1"/>
<keyword evidence="3 6" id="KW-0815">Transposition</keyword>
<evidence type="ECO:0000256" key="6">
    <source>
        <dbReference type="RuleBase" id="RU365089"/>
    </source>
</evidence>
<comment type="function">
    <text evidence="1 6">Required for the transposition of the insertion element.</text>
</comment>
<keyword evidence="5 6" id="KW-0233">DNA recombination</keyword>
<keyword evidence="6" id="KW-0814">Transposable element</keyword>
<dbReference type="OrthoDB" id="9779930at2"/>
<evidence type="ECO:0000256" key="1">
    <source>
        <dbReference type="ARBA" id="ARBA00002190"/>
    </source>
</evidence>
<gene>
    <name evidence="7" type="ORF">U473_09260</name>
</gene>
<evidence type="ECO:0000256" key="4">
    <source>
        <dbReference type="ARBA" id="ARBA00023125"/>
    </source>
</evidence>
<dbReference type="GO" id="GO:0006313">
    <property type="term" value="P:DNA transposition"/>
    <property type="evidence" value="ECO:0007669"/>
    <property type="project" value="UniProtKB-UniRule"/>
</dbReference>
<dbReference type="STRING" id="1413211.U473_09260"/>
<dbReference type="EMBL" id="LSKU01000001">
    <property type="protein sequence ID" value="KXG44167.1"/>
    <property type="molecule type" value="Genomic_DNA"/>
</dbReference>
<accession>A0A135L5I1</accession>
<evidence type="ECO:0000313" key="7">
    <source>
        <dbReference type="EMBL" id="KXG44167.1"/>
    </source>
</evidence>
<proteinExistence type="inferred from homology"/>
<sequence length="389" mass="45687">MSSSITNSELSIQLENIISDFIKEKIELIMKEEINNFLKVERPDLEDSKNGYYHRSLDTRYGRIENLTVPRDRMGEFQTQVFEPYQRRDGWLEDAIIKMYQSGMSTREIGKFIEKILGSSYSPTTVSNITNIVLEDIEQWQKRTLNKRYSVLYLDGIYTKVRRDVVAKEVIYLVVGVNEDGFREVLGFYVGGNESSLGWQEILQDLYKRGLKEVLLGVFDGLAGLEEAFKSVYPKADVQRCVVHKVRNTLNHARKKDQAEIAEDLKTVYRSNTMQEALNQFEQFREKWNKRYPKEVQSWDNDLSVLLTFLNYPTSIRSVIYTTNWIERTNKDIRKRLRPMNSLPDIKAAEKIVYLTIQNLNAEWAKRKLRGFAEAHHQLQTMFKQRYEG</sequence>
<evidence type="ECO:0000256" key="2">
    <source>
        <dbReference type="ARBA" id="ARBA00010961"/>
    </source>
</evidence>